<evidence type="ECO:0000256" key="7">
    <source>
        <dbReference type="PIRSR" id="PIRSR001092-1"/>
    </source>
</evidence>
<dbReference type="InterPro" id="IPR000933">
    <property type="entry name" value="Glyco_hydro_29"/>
</dbReference>
<feature type="site" description="May be important for catalysis" evidence="7">
    <location>
        <position position="289"/>
    </location>
</feature>
<evidence type="ECO:0000256" key="6">
    <source>
        <dbReference type="ARBA" id="ARBA00023295"/>
    </source>
</evidence>
<comment type="function">
    <text evidence="1">Alpha-L-fucosidase is responsible for hydrolyzing the alpha-1,6-linked fucose joined to the reducing-end N-acetylglucosamine of the carbohydrate moieties of glycoproteins.</text>
</comment>
<evidence type="ECO:0000256" key="4">
    <source>
        <dbReference type="ARBA" id="ARBA00022729"/>
    </source>
</evidence>
<dbReference type="InterPro" id="IPR057739">
    <property type="entry name" value="Glyco_hydro_29_N"/>
</dbReference>
<evidence type="ECO:0000256" key="1">
    <source>
        <dbReference type="ARBA" id="ARBA00004071"/>
    </source>
</evidence>
<keyword evidence="5" id="KW-0378">Hydrolase</keyword>
<dbReference type="InterPro" id="IPR016286">
    <property type="entry name" value="FUC_metazoa-typ"/>
</dbReference>
<keyword evidence="6" id="KW-0326">Glycosidase</keyword>
<dbReference type="SUPFAM" id="SSF51445">
    <property type="entry name" value="(Trans)glycosidases"/>
    <property type="match status" value="1"/>
</dbReference>
<dbReference type="GO" id="GO:0005764">
    <property type="term" value="C:lysosome"/>
    <property type="evidence" value="ECO:0007669"/>
    <property type="project" value="TreeGrafter"/>
</dbReference>
<feature type="chain" id="PRO_5024817107" description="alpha-L-fucosidase" evidence="8">
    <location>
        <begin position="27"/>
        <end position="444"/>
    </location>
</feature>
<evidence type="ECO:0000256" key="5">
    <source>
        <dbReference type="ARBA" id="ARBA00022801"/>
    </source>
</evidence>
<dbReference type="GO" id="GO:0006004">
    <property type="term" value="P:fucose metabolic process"/>
    <property type="evidence" value="ECO:0007669"/>
    <property type="project" value="InterPro"/>
</dbReference>
<accession>A0A653YNF2</accession>
<dbReference type="GO" id="GO:0004560">
    <property type="term" value="F:alpha-L-fucosidase activity"/>
    <property type="evidence" value="ECO:0007669"/>
    <property type="project" value="InterPro"/>
</dbReference>
<sequence>MTTNHLHMKLKHVICGLALLMGSVSASYSQQHYQPSPENLKNREWFEQSRFGVFIHWGVYSVLGDGEWVMNNQNISLDEYALLPKFFNPISFNAKEWAKLFKQAGAKYITFTTRHHDGFSMWNSQVSDYNVVKKSPFKRDIVKELVEACRAEGIKVMFYYSLLDWHRDDYLPVGKTGGGIAGRDSTKGDWNHYVQFMKSQLTELLSNYGEIDGIWFDGHWDKPNEDWHFKEIYELIHTLQPQCLVGNNHHLAPFEGEDFQMFERDLPGENTTGFGTKVHDVGKLPKEVCGTIAGSWGFELKDRTRKSFQEVLKYLVKAASHGSNLLLNVGPMPNGEIQDYQQERLKELGKWLSVYGETIYGTAGGAVSPTDDYALTKKGNQVYLHVFKTDKKELLINNLPYQVKKVSTFIGKKEIKFSYKNNSLRLDLPTSTDEADLVLTLTIK</sequence>
<evidence type="ECO:0000313" key="10">
    <source>
        <dbReference type="EMBL" id="VXC43402.1"/>
    </source>
</evidence>
<dbReference type="PRINTS" id="PR00741">
    <property type="entry name" value="GLHYDRLASE29"/>
</dbReference>
<dbReference type="Gene3D" id="3.20.20.80">
    <property type="entry name" value="Glycosidases"/>
    <property type="match status" value="1"/>
</dbReference>
<dbReference type="PANTHER" id="PTHR10030:SF37">
    <property type="entry name" value="ALPHA-L-FUCOSIDASE-RELATED"/>
    <property type="match status" value="1"/>
</dbReference>
<name>A0A653YNF2_SPHMU</name>
<dbReference type="SMART" id="SM00812">
    <property type="entry name" value="Alpha_L_fucos"/>
    <property type="match status" value="1"/>
</dbReference>
<dbReference type="PIRSF" id="PIRSF001092">
    <property type="entry name" value="Alpha-L-fucosidase"/>
    <property type="match status" value="1"/>
</dbReference>
<reference evidence="10 11" key="1">
    <citation type="submission" date="2019-10" db="EMBL/GenBank/DDBJ databases">
        <authorList>
            <person name="Karimi E."/>
        </authorList>
    </citation>
    <scope>NUCLEOTIDE SEQUENCE [LARGE SCALE GENOMIC DNA]</scope>
    <source>
        <strain evidence="10">Sphingobacterium sp. 8BC</strain>
    </source>
</reference>
<keyword evidence="4 8" id="KW-0732">Signal</keyword>
<dbReference type="EC" id="3.2.1.51" evidence="3"/>
<dbReference type="PANTHER" id="PTHR10030">
    <property type="entry name" value="ALPHA-L-FUCOSIDASE"/>
    <property type="match status" value="1"/>
</dbReference>
<proteinExistence type="inferred from homology"/>
<comment type="similarity">
    <text evidence="2">Belongs to the glycosyl hydrolase 29 family.</text>
</comment>
<protein>
    <recommendedName>
        <fullName evidence="3">alpha-L-fucosidase</fullName>
        <ecNumber evidence="3">3.2.1.51</ecNumber>
    </recommendedName>
</protein>
<dbReference type="Gene3D" id="2.60.40.1180">
    <property type="entry name" value="Golgi alpha-mannosidase II"/>
    <property type="match status" value="1"/>
</dbReference>
<evidence type="ECO:0000256" key="8">
    <source>
        <dbReference type="SAM" id="SignalP"/>
    </source>
</evidence>
<feature type="signal peptide" evidence="8">
    <location>
        <begin position="1"/>
        <end position="26"/>
    </location>
</feature>
<dbReference type="InterPro" id="IPR017853">
    <property type="entry name" value="GH"/>
</dbReference>
<organism evidence="10 11">
    <name type="scientific">Sphingobacterium multivorum</name>
    <dbReference type="NCBI Taxonomy" id="28454"/>
    <lineage>
        <taxon>Bacteria</taxon>
        <taxon>Pseudomonadati</taxon>
        <taxon>Bacteroidota</taxon>
        <taxon>Sphingobacteriia</taxon>
        <taxon>Sphingobacteriales</taxon>
        <taxon>Sphingobacteriaceae</taxon>
        <taxon>Sphingobacterium</taxon>
    </lineage>
</organism>
<dbReference type="AlphaFoldDB" id="A0A653YNF2"/>
<dbReference type="Pfam" id="PF01120">
    <property type="entry name" value="Alpha_L_fucos"/>
    <property type="match status" value="1"/>
</dbReference>
<evidence type="ECO:0000313" key="11">
    <source>
        <dbReference type="Proteomes" id="UP000432350"/>
    </source>
</evidence>
<dbReference type="EMBL" id="CABWMV010000003">
    <property type="protein sequence ID" value="VXC43402.1"/>
    <property type="molecule type" value="Genomic_DNA"/>
</dbReference>
<evidence type="ECO:0000256" key="2">
    <source>
        <dbReference type="ARBA" id="ARBA00007951"/>
    </source>
</evidence>
<gene>
    <name evidence="10" type="ORF">SPHINGO8BC_110217</name>
</gene>
<dbReference type="Proteomes" id="UP000432350">
    <property type="component" value="Unassembled WGS sequence"/>
</dbReference>
<evidence type="ECO:0000259" key="9">
    <source>
        <dbReference type="Pfam" id="PF01120"/>
    </source>
</evidence>
<dbReference type="GO" id="GO:0016139">
    <property type="term" value="P:glycoside catabolic process"/>
    <property type="evidence" value="ECO:0007669"/>
    <property type="project" value="TreeGrafter"/>
</dbReference>
<feature type="domain" description="Glycoside hydrolase family 29 N-terminal" evidence="9">
    <location>
        <begin position="25"/>
        <end position="357"/>
    </location>
</feature>
<dbReference type="InterPro" id="IPR013780">
    <property type="entry name" value="Glyco_hydro_b"/>
</dbReference>
<evidence type="ECO:0000256" key="3">
    <source>
        <dbReference type="ARBA" id="ARBA00012662"/>
    </source>
</evidence>